<dbReference type="Gene3D" id="1.20.970.10">
    <property type="entry name" value="Transferase, Pyrimidine Nucleoside Phosphorylase, Chain C"/>
    <property type="match status" value="1"/>
</dbReference>
<dbReference type="NCBIfam" id="TIGR02644">
    <property type="entry name" value="Y_phosphoryl"/>
    <property type="match status" value="1"/>
</dbReference>
<dbReference type="HAMAP" id="MF_01628">
    <property type="entry name" value="Thymid_phosp"/>
    <property type="match status" value="1"/>
</dbReference>
<dbReference type="InterPro" id="IPR013465">
    <property type="entry name" value="Thymidine_Pase"/>
</dbReference>
<dbReference type="InterPro" id="IPR036566">
    <property type="entry name" value="PYNP-like_C_sf"/>
</dbReference>
<dbReference type="AlphaFoldDB" id="A0A348WPM9"/>
<evidence type="ECO:0000313" key="9">
    <source>
        <dbReference type="EMBL" id="HAR56491.1"/>
    </source>
</evidence>
<dbReference type="InterPro" id="IPR000312">
    <property type="entry name" value="Glycosyl_Trfase_fam3"/>
</dbReference>
<comment type="subunit">
    <text evidence="2 7">Homodimer.</text>
</comment>
<dbReference type="SMART" id="SM00941">
    <property type="entry name" value="PYNP_C"/>
    <property type="match status" value="1"/>
</dbReference>
<keyword evidence="4 7" id="KW-0328">Glycosyltransferase</keyword>
<dbReference type="GO" id="GO:0046104">
    <property type="term" value="P:thymidine metabolic process"/>
    <property type="evidence" value="ECO:0007669"/>
    <property type="project" value="UniProtKB-UniRule"/>
</dbReference>
<dbReference type="InterPro" id="IPR035902">
    <property type="entry name" value="Nuc_phospho_transferase"/>
</dbReference>
<organism evidence="9 10">
    <name type="scientific">Idiomarina baltica</name>
    <dbReference type="NCBI Taxonomy" id="190892"/>
    <lineage>
        <taxon>Bacteria</taxon>
        <taxon>Pseudomonadati</taxon>
        <taxon>Pseudomonadota</taxon>
        <taxon>Gammaproteobacteria</taxon>
        <taxon>Alteromonadales</taxon>
        <taxon>Idiomarinaceae</taxon>
        <taxon>Idiomarina</taxon>
    </lineage>
</organism>
<accession>A0A348WPM9</accession>
<dbReference type="NCBIfam" id="NF004490">
    <property type="entry name" value="PRK05820.1"/>
    <property type="match status" value="1"/>
</dbReference>
<reference evidence="9 10" key="1">
    <citation type="journal article" date="2018" name="Nat. Biotechnol.">
        <title>A standardized bacterial taxonomy based on genome phylogeny substantially revises the tree of life.</title>
        <authorList>
            <person name="Parks D.H."/>
            <person name="Chuvochina M."/>
            <person name="Waite D.W."/>
            <person name="Rinke C."/>
            <person name="Skarshewski A."/>
            <person name="Chaumeil P.A."/>
            <person name="Hugenholtz P."/>
        </authorList>
    </citation>
    <scope>NUCLEOTIDE SEQUENCE [LARGE SCALE GENOMIC DNA]</scope>
    <source>
        <strain evidence="9">UBA9360</strain>
    </source>
</reference>
<dbReference type="GO" id="GO:0006206">
    <property type="term" value="P:pyrimidine nucleobase metabolic process"/>
    <property type="evidence" value="ECO:0007669"/>
    <property type="project" value="InterPro"/>
</dbReference>
<dbReference type="InterPro" id="IPR017872">
    <property type="entry name" value="Pyrmidine_PPase_CS"/>
</dbReference>
<dbReference type="SUPFAM" id="SSF54680">
    <property type="entry name" value="Pyrimidine nucleoside phosphorylase C-terminal domain"/>
    <property type="match status" value="1"/>
</dbReference>
<gene>
    <name evidence="7 9" type="primary">deoA</name>
    <name evidence="9" type="ORF">DCR58_06870</name>
</gene>
<dbReference type="GO" id="GO:0004645">
    <property type="term" value="F:1,4-alpha-oligoglucan phosphorylase activity"/>
    <property type="evidence" value="ECO:0007669"/>
    <property type="project" value="InterPro"/>
</dbReference>
<dbReference type="PIRSF" id="PIRSF000478">
    <property type="entry name" value="TP_PyNP"/>
    <property type="match status" value="1"/>
</dbReference>
<dbReference type="SUPFAM" id="SSF47648">
    <property type="entry name" value="Nucleoside phosphorylase/phosphoribosyltransferase N-terminal domain"/>
    <property type="match status" value="1"/>
</dbReference>
<dbReference type="EC" id="2.4.2.4" evidence="3 7"/>
<comment type="caution">
    <text evidence="9">The sequence shown here is derived from an EMBL/GenBank/DDBJ whole genome shotgun (WGS) entry which is preliminary data.</text>
</comment>
<proteinExistence type="inferred from homology"/>
<feature type="domain" description="Pyrimidine nucleoside phosphorylase C-terminal" evidence="8">
    <location>
        <begin position="350"/>
        <end position="424"/>
    </location>
</feature>
<dbReference type="InterPro" id="IPR018090">
    <property type="entry name" value="Pyrmidine_PPas_bac/euk"/>
</dbReference>
<dbReference type="GO" id="GO:0005829">
    <property type="term" value="C:cytosol"/>
    <property type="evidence" value="ECO:0007669"/>
    <property type="project" value="TreeGrafter"/>
</dbReference>
<dbReference type="GO" id="GO:0009032">
    <property type="term" value="F:thymidine phosphorylase activity"/>
    <property type="evidence" value="ECO:0007669"/>
    <property type="project" value="UniProtKB-UniRule"/>
</dbReference>
<sequence>MSLTREIIRVKRDGGELDEASLAAFIKGITDETVSESQIAAMAMAIFLNGMSERETRLLTRYMRDSGDVLNWHSLNLDGPVLDKHSTGGVGDNVSLMLGPIIAACGGYVPMISGRGLGHTGGTLDKFDSIPGYQTHPTNDLFRRAVHDVGVAIIGQTGSLAPADKRFYATRDVTSTVESLPLITASILSKKLAEGLDGLVLDVKAGSGAFMDNEQKARELADTLVRVGSQLGVPTRAVITDMNQPLAPCAGNAIEVKSAIDYLSGNNRPNRLHQVTVALAVEALLAGGLADNSDSAKESVNRVLESGKALEVFEKMVHTLGGPHDLIERMEDYLPQAEVIKPVLAQQNGYITQIHARDLGNAVVSLGGGRLTSTDKLDYSVGISEIAELGAAVEKGQPLAVVHAANESDWQRAANQVIDTIKIDSQKPQLTEVIYASLQE</sequence>
<evidence type="ECO:0000256" key="3">
    <source>
        <dbReference type="ARBA" id="ARBA00011892"/>
    </source>
</evidence>
<dbReference type="Gene3D" id="3.90.1170.30">
    <property type="entry name" value="Pyrimidine nucleoside phosphorylase-like, C-terminal domain"/>
    <property type="match status" value="1"/>
</dbReference>
<dbReference type="PANTHER" id="PTHR10515">
    <property type="entry name" value="THYMIDINE PHOSPHORYLASE"/>
    <property type="match status" value="1"/>
</dbReference>
<evidence type="ECO:0000256" key="4">
    <source>
        <dbReference type="ARBA" id="ARBA00022676"/>
    </source>
</evidence>
<evidence type="ECO:0000256" key="6">
    <source>
        <dbReference type="ARBA" id="ARBA00048550"/>
    </source>
</evidence>
<comment type="similarity">
    <text evidence="1 7">Belongs to the thymidine/pyrimidine-nucleoside phosphorylase family.</text>
</comment>
<name>A0A348WPM9_9GAMM</name>
<dbReference type="Pfam" id="PF00591">
    <property type="entry name" value="Glycos_transf_3"/>
    <property type="match status" value="1"/>
</dbReference>
<dbReference type="PANTHER" id="PTHR10515:SF0">
    <property type="entry name" value="THYMIDINE PHOSPHORYLASE"/>
    <property type="match status" value="1"/>
</dbReference>
<keyword evidence="5 7" id="KW-0808">Transferase</keyword>
<dbReference type="SUPFAM" id="SSF52418">
    <property type="entry name" value="Nucleoside phosphorylase/phosphoribosyltransferase catalytic domain"/>
    <property type="match status" value="1"/>
</dbReference>
<dbReference type="Pfam" id="PF07831">
    <property type="entry name" value="PYNP_C"/>
    <property type="match status" value="1"/>
</dbReference>
<dbReference type="InterPro" id="IPR017459">
    <property type="entry name" value="Glycosyl_Trfase_fam3_N_dom"/>
</dbReference>
<evidence type="ECO:0000256" key="7">
    <source>
        <dbReference type="HAMAP-Rule" id="MF_01628"/>
    </source>
</evidence>
<evidence type="ECO:0000313" key="10">
    <source>
        <dbReference type="Proteomes" id="UP000262878"/>
    </source>
</evidence>
<dbReference type="Proteomes" id="UP000262878">
    <property type="component" value="Unassembled WGS sequence"/>
</dbReference>
<comment type="catalytic activity">
    <reaction evidence="6 7">
        <text>thymidine + phosphate = 2-deoxy-alpha-D-ribose 1-phosphate + thymine</text>
        <dbReference type="Rhea" id="RHEA:16037"/>
        <dbReference type="ChEBI" id="CHEBI:17748"/>
        <dbReference type="ChEBI" id="CHEBI:17821"/>
        <dbReference type="ChEBI" id="CHEBI:43474"/>
        <dbReference type="ChEBI" id="CHEBI:57259"/>
        <dbReference type="EC" id="2.4.2.4"/>
    </reaction>
</comment>
<comment type="pathway">
    <text evidence="7">Pyrimidine metabolism; dTMP biosynthesis via salvage pathway; dTMP from thymine: step 1/2.</text>
</comment>
<dbReference type="PROSITE" id="PS00647">
    <property type="entry name" value="THYMID_PHOSPHORYLASE"/>
    <property type="match status" value="1"/>
</dbReference>
<dbReference type="InterPro" id="IPR036320">
    <property type="entry name" value="Glycosyl_Trfase_fam3_N_dom_sf"/>
</dbReference>
<dbReference type="Pfam" id="PF02885">
    <property type="entry name" value="Glycos_trans_3N"/>
    <property type="match status" value="1"/>
</dbReference>
<evidence type="ECO:0000256" key="1">
    <source>
        <dbReference type="ARBA" id="ARBA00006915"/>
    </source>
</evidence>
<evidence type="ECO:0000259" key="8">
    <source>
        <dbReference type="SMART" id="SM00941"/>
    </source>
</evidence>
<dbReference type="Gene3D" id="3.40.1030.10">
    <property type="entry name" value="Nucleoside phosphorylase/phosphoribosyltransferase catalytic domain"/>
    <property type="match status" value="1"/>
</dbReference>
<dbReference type="InterPro" id="IPR013102">
    <property type="entry name" value="PYNP_C"/>
</dbReference>
<dbReference type="NCBIfam" id="TIGR02643">
    <property type="entry name" value="T_phosphoryl"/>
    <property type="match status" value="1"/>
</dbReference>
<comment type="function">
    <text evidence="7">The enzymes which catalyze the reversible phosphorolysis of pyrimidine nucleosides are involved in the degradation of these compounds and in their utilization as carbon and energy sources, or in the rescue of pyrimidine bases for nucleotide synthesis.</text>
</comment>
<evidence type="ECO:0000256" key="2">
    <source>
        <dbReference type="ARBA" id="ARBA00011738"/>
    </source>
</evidence>
<dbReference type="EMBL" id="DMUP01000160">
    <property type="protein sequence ID" value="HAR56491.1"/>
    <property type="molecule type" value="Genomic_DNA"/>
</dbReference>
<dbReference type="FunFam" id="3.40.1030.10:FF:000001">
    <property type="entry name" value="Thymidine phosphorylase"/>
    <property type="match status" value="1"/>
</dbReference>
<dbReference type="UniPathway" id="UPA00578">
    <property type="reaction ID" value="UER00638"/>
</dbReference>
<dbReference type="STRING" id="314276.OS145_10005"/>
<evidence type="ECO:0000256" key="5">
    <source>
        <dbReference type="ARBA" id="ARBA00022679"/>
    </source>
</evidence>
<dbReference type="InterPro" id="IPR000053">
    <property type="entry name" value="Thymidine/pyrmidine_PPase"/>
</dbReference>
<protein>
    <recommendedName>
        <fullName evidence="3 7">Thymidine phosphorylase</fullName>
        <ecNumber evidence="3 7">2.4.2.4</ecNumber>
    </recommendedName>
    <alternativeName>
        <fullName evidence="7">TdRPase</fullName>
    </alternativeName>
</protein>